<proteinExistence type="predicted"/>
<dbReference type="Pfam" id="PF22936">
    <property type="entry name" value="Pol_BBD"/>
    <property type="match status" value="1"/>
</dbReference>
<dbReference type="Proteomes" id="UP001160483">
    <property type="component" value="Unassembled WGS sequence"/>
</dbReference>
<reference evidence="2" key="1">
    <citation type="submission" date="2021-11" db="EMBL/GenBank/DDBJ databases">
        <authorList>
            <person name="Islam A."/>
            <person name="Islam S."/>
            <person name="Flora M.S."/>
            <person name="Rahman M."/>
            <person name="Ziaur R.M."/>
            <person name="Epstein J.H."/>
            <person name="Hassan M."/>
            <person name="Klassen M."/>
            <person name="Woodard K."/>
            <person name="Webb A."/>
            <person name="Webby R.J."/>
            <person name="El Zowalaty M.E."/>
        </authorList>
    </citation>
    <scope>NUCLEOTIDE SEQUENCE</scope>
    <source>
        <strain evidence="2">Pbs3</strain>
    </source>
</reference>
<evidence type="ECO:0000259" key="1">
    <source>
        <dbReference type="Pfam" id="PF22936"/>
    </source>
</evidence>
<protein>
    <recommendedName>
        <fullName evidence="1">Retrovirus-related Pol polyprotein from transposon TNT 1-94-like beta-barrel domain-containing protein</fullName>
    </recommendedName>
</protein>
<dbReference type="InterPro" id="IPR054722">
    <property type="entry name" value="PolX-like_BBD"/>
</dbReference>
<evidence type="ECO:0000313" key="2">
    <source>
        <dbReference type="EMBL" id="CAH0479203.1"/>
    </source>
</evidence>
<feature type="domain" description="Retrovirus-related Pol polyprotein from transposon TNT 1-94-like beta-barrel" evidence="1">
    <location>
        <begin position="213"/>
        <end position="293"/>
    </location>
</feature>
<gene>
    <name evidence="2" type="ORF">PBS003_LOCUS5856</name>
</gene>
<dbReference type="AlphaFoldDB" id="A0AAU9LDM1"/>
<dbReference type="EMBL" id="CAKKTJ010000296">
    <property type="protein sequence ID" value="CAH0479203.1"/>
    <property type="molecule type" value="Genomic_DNA"/>
</dbReference>
<comment type="caution">
    <text evidence="2">The sequence shown here is derived from an EMBL/GenBank/DDBJ whole genome shotgun (WGS) entry which is preliminary data.</text>
</comment>
<sequence length="342" mass="38740">MTKLRGLNAGHLNIIKQSEHHLWTATLVAMRWDWEGITMQKSTKHFKWYFDDYAATPFRREDVITKLNWCCSELMTTQSGHDDTAPPRVQDGYWNGHGKAFGRLRRARCRSSDAWKACRRGTAAGSATDQPSSRIRADTIYHRKLQGHHAHRGEEKLLKECERLERKNTTPERAFKVSTGRFEGNKGNGRKWIDQKKNANGFEASVLKRVNGWVIDSGATAHMTPHRSDLFAYENVNSGIEVTIADGMKLQVTGRGTVRLIGLDGKRIMMVKVLHIPGFDRRLLSVGKFADRGLNVEFQRSAWVIWGTASAIAKGKKVGKAYILDCEHEEAQFVQYVEAGSK</sequence>
<accession>A0AAU9LDM1</accession>
<evidence type="ECO:0000313" key="3">
    <source>
        <dbReference type="Proteomes" id="UP001160483"/>
    </source>
</evidence>
<name>A0AAU9LDM1_9STRA</name>
<organism evidence="2 3">
    <name type="scientific">Peronospora belbahrii</name>
    <dbReference type="NCBI Taxonomy" id="622444"/>
    <lineage>
        <taxon>Eukaryota</taxon>
        <taxon>Sar</taxon>
        <taxon>Stramenopiles</taxon>
        <taxon>Oomycota</taxon>
        <taxon>Peronosporomycetes</taxon>
        <taxon>Peronosporales</taxon>
        <taxon>Peronosporaceae</taxon>
        <taxon>Peronospora</taxon>
    </lineage>
</organism>